<dbReference type="InterPro" id="IPR052114">
    <property type="entry name" value="ER_autophagy_membrane_reg"/>
</dbReference>
<feature type="transmembrane region" description="Helical" evidence="5">
    <location>
        <begin position="134"/>
        <end position="150"/>
    </location>
</feature>
<evidence type="ECO:0000256" key="4">
    <source>
        <dbReference type="ARBA" id="ARBA00023136"/>
    </source>
</evidence>
<evidence type="ECO:0000256" key="3">
    <source>
        <dbReference type="ARBA" id="ARBA00022989"/>
    </source>
</evidence>
<accession>A0AAN9VHL0</accession>
<dbReference type="Proteomes" id="UP001378592">
    <property type="component" value="Unassembled WGS sequence"/>
</dbReference>
<evidence type="ECO:0000259" key="6">
    <source>
        <dbReference type="Pfam" id="PF24456"/>
    </source>
</evidence>
<gene>
    <name evidence="7" type="ORF">R5R35_000056</name>
</gene>
<evidence type="ECO:0000256" key="5">
    <source>
        <dbReference type="SAM" id="Phobius"/>
    </source>
</evidence>
<evidence type="ECO:0000256" key="2">
    <source>
        <dbReference type="ARBA" id="ARBA00022692"/>
    </source>
</evidence>
<sequence>MADNMASTEQEKRVKQLKRELEGWREVIIPVNSILLWEKNWYPGMLVGLTTTVFLFLWYLDPSVLTTVSVLGLITTLVDYLVPTLTASICHPDSWTGLKERKLEEICRNLIATQTQLMFYWALFYDMRQSRPRVYYTAVVSSLLCLAWLGNVINNLLLTYILITSAVLFPGLKHHGLLHKYLGRFWCAAIEAARGLKQKKN</sequence>
<feature type="transmembrane region" description="Helical" evidence="5">
    <location>
        <begin position="41"/>
        <end position="60"/>
    </location>
</feature>
<reference evidence="7 8" key="1">
    <citation type="submission" date="2024-03" db="EMBL/GenBank/DDBJ databases">
        <title>The genome assembly and annotation of the cricket Gryllus longicercus Weissman &amp; Gray.</title>
        <authorList>
            <person name="Szrajer S."/>
            <person name="Gray D."/>
            <person name="Ylla G."/>
        </authorList>
    </citation>
    <scope>NUCLEOTIDE SEQUENCE [LARGE SCALE GENOMIC DNA]</scope>
    <source>
        <strain evidence="7">DAG 2021-001</strain>
        <tissue evidence="7">Whole body minus gut</tissue>
    </source>
</reference>
<keyword evidence="4 5" id="KW-0472">Membrane</keyword>
<name>A0AAN9VHL0_9ORTH</name>
<dbReference type="PANTHER" id="PTHR20952:SF0">
    <property type="entry name" value="ADP-RIBOSYLATION FACTOR-LIKE PROTEIN 6-INTERACTING PROTEIN 1"/>
    <property type="match status" value="1"/>
</dbReference>
<comment type="caution">
    <text evidence="7">The sequence shown here is derived from an EMBL/GenBank/DDBJ whole genome shotgun (WGS) entry which is preliminary data.</text>
</comment>
<evidence type="ECO:0000313" key="7">
    <source>
        <dbReference type="EMBL" id="KAK7865045.1"/>
    </source>
</evidence>
<dbReference type="AlphaFoldDB" id="A0AAN9VHL0"/>
<evidence type="ECO:0000313" key="8">
    <source>
        <dbReference type="Proteomes" id="UP001378592"/>
    </source>
</evidence>
<dbReference type="Pfam" id="PF24456">
    <property type="entry name" value="RHD_RETREG1-3"/>
    <property type="match status" value="1"/>
</dbReference>
<dbReference type="GO" id="GO:0016020">
    <property type="term" value="C:membrane"/>
    <property type="evidence" value="ECO:0007669"/>
    <property type="project" value="UniProtKB-SubCell"/>
</dbReference>
<dbReference type="GO" id="GO:0005783">
    <property type="term" value="C:endoplasmic reticulum"/>
    <property type="evidence" value="ECO:0007669"/>
    <property type="project" value="UniProtKB-ARBA"/>
</dbReference>
<feature type="domain" description="RETREG1-3/ARL6IP-like N-terminal reticulon-homology" evidence="6">
    <location>
        <begin position="25"/>
        <end position="182"/>
    </location>
</feature>
<proteinExistence type="predicted"/>
<evidence type="ECO:0000256" key="1">
    <source>
        <dbReference type="ARBA" id="ARBA00004141"/>
    </source>
</evidence>
<keyword evidence="3 5" id="KW-1133">Transmembrane helix</keyword>
<organism evidence="7 8">
    <name type="scientific">Gryllus longicercus</name>
    <dbReference type="NCBI Taxonomy" id="2509291"/>
    <lineage>
        <taxon>Eukaryota</taxon>
        <taxon>Metazoa</taxon>
        <taxon>Ecdysozoa</taxon>
        <taxon>Arthropoda</taxon>
        <taxon>Hexapoda</taxon>
        <taxon>Insecta</taxon>
        <taxon>Pterygota</taxon>
        <taxon>Neoptera</taxon>
        <taxon>Polyneoptera</taxon>
        <taxon>Orthoptera</taxon>
        <taxon>Ensifera</taxon>
        <taxon>Gryllidea</taxon>
        <taxon>Grylloidea</taxon>
        <taxon>Gryllidae</taxon>
        <taxon>Gryllinae</taxon>
        <taxon>Gryllus</taxon>
    </lineage>
</organism>
<dbReference type="PANTHER" id="PTHR20952">
    <property type="entry name" value="ADP-RIBOSYLATION-LIKE FACTOR 6-INTERACTING PROTEIN"/>
    <property type="match status" value="1"/>
</dbReference>
<keyword evidence="8" id="KW-1185">Reference proteome</keyword>
<protein>
    <recommendedName>
        <fullName evidence="6">RETREG1-3/ARL6IP-like N-terminal reticulon-homology domain-containing protein</fullName>
    </recommendedName>
</protein>
<dbReference type="InterPro" id="IPR057282">
    <property type="entry name" value="RETREG1-3-like_RHD"/>
</dbReference>
<dbReference type="CDD" id="cd22559">
    <property type="entry name" value="Arl6IP1"/>
    <property type="match status" value="1"/>
</dbReference>
<keyword evidence="2 5" id="KW-0812">Transmembrane</keyword>
<dbReference type="EMBL" id="JAZDUA010000188">
    <property type="protein sequence ID" value="KAK7865045.1"/>
    <property type="molecule type" value="Genomic_DNA"/>
</dbReference>
<comment type="subcellular location">
    <subcellularLocation>
        <location evidence="1">Membrane</location>
        <topology evidence="1">Multi-pass membrane protein</topology>
    </subcellularLocation>
</comment>